<evidence type="ECO:0000313" key="3">
    <source>
        <dbReference type="Proteomes" id="UP000015105"/>
    </source>
</evidence>
<organism evidence="2 3">
    <name type="scientific">Aegilops tauschii subsp. strangulata</name>
    <name type="common">Goatgrass</name>
    <dbReference type="NCBI Taxonomy" id="200361"/>
    <lineage>
        <taxon>Eukaryota</taxon>
        <taxon>Viridiplantae</taxon>
        <taxon>Streptophyta</taxon>
        <taxon>Embryophyta</taxon>
        <taxon>Tracheophyta</taxon>
        <taxon>Spermatophyta</taxon>
        <taxon>Magnoliopsida</taxon>
        <taxon>Liliopsida</taxon>
        <taxon>Poales</taxon>
        <taxon>Poaceae</taxon>
        <taxon>BOP clade</taxon>
        <taxon>Pooideae</taxon>
        <taxon>Triticodae</taxon>
        <taxon>Triticeae</taxon>
        <taxon>Triticinae</taxon>
        <taxon>Aegilops</taxon>
    </lineage>
</organism>
<reference evidence="2" key="3">
    <citation type="journal article" date="2017" name="Nature">
        <title>Genome sequence of the progenitor of the wheat D genome Aegilops tauschii.</title>
        <authorList>
            <person name="Luo M.C."/>
            <person name="Gu Y.Q."/>
            <person name="Puiu D."/>
            <person name="Wang H."/>
            <person name="Twardziok S.O."/>
            <person name="Deal K.R."/>
            <person name="Huo N."/>
            <person name="Zhu T."/>
            <person name="Wang L."/>
            <person name="Wang Y."/>
            <person name="McGuire P.E."/>
            <person name="Liu S."/>
            <person name="Long H."/>
            <person name="Ramasamy R.K."/>
            <person name="Rodriguez J.C."/>
            <person name="Van S.L."/>
            <person name="Yuan L."/>
            <person name="Wang Z."/>
            <person name="Xia Z."/>
            <person name="Xiao L."/>
            <person name="Anderson O.D."/>
            <person name="Ouyang S."/>
            <person name="Liang Y."/>
            <person name="Zimin A.V."/>
            <person name="Pertea G."/>
            <person name="Qi P."/>
            <person name="Bennetzen J.L."/>
            <person name="Dai X."/>
            <person name="Dawson M.W."/>
            <person name="Muller H.G."/>
            <person name="Kugler K."/>
            <person name="Rivarola-Duarte L."/>
            <person name="Spannagl M."/>
            <person name="Mayer K.F.X."/>
            <person name="Lu F.H."/>
            <person name="Bevan M.W."/>
            <person name="Leroy P."/>
            <person name="Li P."/>
            <person name="You F.M."/>
            <person name="Sun Q."/>
            <person name="Liu Z."/>
            <person name="Lyons E."/>
            <person name="Wicker T."/>
            <person name="Salzberg S.L."/>
            <person name="Devos K.M."/>
            <person name="Dvorak J."/>
        </authorList>
    </citation>
    <scope>NUCLEOTIDE SEQUENCE [LARGE SCALE GENOMIC DNA]</scope>
    <source>
        <strain evidence="2">cv. AL8/78</strain>
    </source>
</reference>
<dbReference type="Proteomes" id="UP000015105">
    <property type="component" value="Chromosome 7D"/>
</dbReference>
<dbReference type="Gramene" id="AET7Gv20070800.1">
    <property type="protein sequence ID" value="AET7Gv20070800.1"/>
    <property type="gene ID" value="AET7Gv20070800"/>
</dbReference>
<keyword evidence="1" id="KW-0732">Signal</keyword>
<sequence>MKPSRAMVLVLALVTALVLVPVAEASACDPDPIGPFCRQGIIDGLTGGPDFIKPCCTNLSPGYIMCLCEIRQRISSRAPDHIFCPNISC</sequence>
<reference evidence="2" key="4">
    <citation type="submission" date="2019-03" db="UniProtKB">
        <authorList>
            <consortium name="EnsemblPlants"/>
        </authorList>
    </citation>
    <scope>IDENTIFICATION</scope>
</reference>
<evidence type="ECO:0000313" key="2">
    <source>
        <dbReference type="EnsemblPlants" id="AET7Gv20070800.1"/>
    </source>
</evidence>
<evidence type="ECO:0008006" key="4">
    <source>
        <dbReference type="Google" id="ProtNLM"/>
    </source>
</evidence>
<reference evidence="2" key="5">
    <citation type="journal article" date="2021" name="G3 (Bethesda)">
        <title>Aegilops tauschii genome assembly Aet v5.0 features greater sequence contiguity and improved annotation.</title>
        <authorList>
            <person name="Wang L."/>
            <person name="Zhu T."/>
            <person name="Rodriguez J.C."/>
            <person name="Deal K.R."/>
            <person name="Dubcovsky J."/>
            <person name="McGuire P.E."/>
            <person name="Lux T."/>
            <person name="Spannagl M."/>
            <person name="Mayer K.F.X."/>
            <person name="Baldrich P."/>
            <person name="Meyers B.C."/>
            <person name="Huo N."/>
            <person name="Gu Y.Q."/>
            <person name="Zhou H."/>
            <person name="Devos K.M."/>
            <person name="Bennetzen J.L."/>
            <person name="Unver T."/>
            <person name="Budak H."/>
            <person name="Gulick P.J."/>
            <person name="Galiba G."/>
            <person name="Kalapos B."/>
            <person name="Nelson D.R."/>
            <person name="Li P."/>
            <person name="You F.M."/>
            <person name="Luo M.C."/>
            <person name="Dvorak J."/>
        </authorList>
    </citation>
    <scope>NUCLEOTIDE SEQUENCE [LARGE SCALE GENOMIC DNA]</scope>
    <source>
        <strain evidence="2">cv. AL8/78</strain>
    </source>
</reference>
<keyword evidence="3" id="KW-1185">Reference proteome</keyword>
<reference evidence="3" key="2">
    <citation type="journal article" date="2017" name="Nat. Plants">
        <title>The Aegilops tauschii genome reveals multiple impacts of transposons.</title>
        <authorList>
            <person name="Zhao G."/>
            <person name="Zou C."/>
            <person name="Li K."/>
            <person name="Wang K."/>
            <person name="Li T."/>
            <person name="Gao L."/>
            <person name="Zhang X."/>
            <person name="Wang H."/>
            <person name="Yang Z."/>
            <person name="Liu X."/>
            <person name="Jiang W."/>
            <person name="Mao L."/>
            <person name="Kong X."/>
            <person name="Jiao Y."/>
            <person name="Jia J."/>
        </authorList>
    </citation>
    <scope>NUCLEOTIDE SEQUENCE [LARGE SCALE GENOMIC DNA]</scope>
    <source>
        <strain evidence="3">cv. AL8/78</strain>
    </source>
</reference>
<feature type="signal peptide" evidence="1">
    <location>
        <begin position="1"/>
        <end position="25"/>
    </location>
</feature>
<accession>A0A453QEG2</accession>
<evidence type="ECO:0000256" key="1">
    <source>
        <dbReference type="SAM" id="SignalP"/>
    </source>
</evidence>
<feature type="chain" id="PRO_5019546093" description="Bifunctional inhibitor/plant lipid transfer protein/seed storage helical domain-containing protein" evidence="1">
    <location>
        <begin position="26"/>
        <end position="89"/>
    </location>
</feature>
<reference evidence="3" key="1">
    <citation type="journal article" date="2014" name="Science">
        <title>Ancient hybridizations among the ancestral genomes of bread wheat.</title>
        <authorList>
            <consortium name="International Wheat Genome Sequencing Consortium,"/>
            <person name="Marcussen T."/>
            <person name="Sandve S.R."/>
            <person name="Heier L."/>
            <person name="Spannagl M."/>
            <person name="Pfeifer M."/>
            <person name="Jakobsen K.S."/>
            <person name="Wulff B.B."/>
            <person name="Steuernagel B."/>
            <person name="Mayer K.F."/>
            <person name="Olsen O.A."/>
        </authorList>
    </citation>
    <scope>NUCLEOTIDE SEQUENCE [LARGE SCALE GENOMIC DNA]</scope>
    <source>
        <strain evidence="3">cv. AL8/78</strain>
    </source>
</reference>
<name>A0A453QEG2_AEGTS</name>
<dbReference type="AlphaFoldDB" id="A0A453QEG2"/>
<proteinExistence type="predicted"/>
<dbReference type="EnsemblPlants" id="AET7Gv20070800.1">
    <property type="protein sequence ID" value="AET7Gv20070800.1"/>
    <property type="gene ID" value="AET7Gv20070800"/>
</dbReference>
<protein>
    <recommendedName>
        <fullName evidence="4">Bifunctional inhibitor/plant lipid transfer protein/seed storage helical domain-containing protein</fullName>
    </recommendedName>
</protein>